<gene>
    <name evidence="2" type="ORF">TH606_01910</name>
</gene>
<keyword evidence="1" id="KW-0812">Transmembrane</keyword>
<keyword evidence="1" id="KW-1133">Transmembrane helix</keyword>
<proteinExistence type="predicted"/>
<evidence type="ECO:0000256" key="1">
    <source>
        <dbReference type="SAM" id="Phobius"/>
    </source>
</evidence>
<dbReference type="AlphaFoldDB" id="A0A177E8S3"/>
<organism evidence="2 3">
    <name type="scientific">Thermodesulfatator autotrophicus</name>
    <dbReference type="NCBI Taxonomy" id="1795632"/>
    <lineage>
        <taxon>Bacteria</taxon>
        <taxon>Pseudomonadati</taxon>
        <taxon>Thermodesulfobacteriota</taxon>
        <taxon>Thermodesulfobacteria</taxon>
        <taxon>Thermodesulfobacteriales</taxon>
        <taxon>Thermodesulfatatoraceae</taxon>
        <taxon>Thermodesulfatator</taxon>
    </lineage>
</organism>
<evidence type="ECO:0000313" key="2">
    <source>
        <dbReference type="EMBL" id="OAG28357.1"/>
    </source>
</evidence>
<feature type="transmembrane region" description="Helical" evidence="1">
    <location>
        <begin position="7"/>
        <end position="25"/>
    </location>
</feature>
<protein>
    <submittedName>
        <fullName evidence="2">Uncharacterized protein</fullName>
    </submittedName>
</protein>
<comment type="caution">
    <text evidence="2">The sequence shown here is derived from an EMBL/GenBank/DDBJ whole genome shotgun (WGS) entry which is preliminary data.</text>
</comment>
<reference evidence="2 3" key="1">
    <citation type="submission" date="2016-02" db="EMBL/GenBank/DDBJ databases">
        <title>Draft genome sequence of Thermodesulfatator sp. S606.</title>
        <authorList>
            <person name="Lai Q."/>
            <person name="Cao J."/>
            <person name="Dupont S."/>
            <person name="Shao Z."/>
            <person name="Jebbar M."/>
            <person name="Alain K."/>
        </authorList>
    </citation>
    <scope>NUCLEOTIDE SEQUENCE [LARGE SCALE GENOMIC DNA]</scope>
    <source>
        <strain evidence="2 3">S606</strain>
    </source>
</reference>
<sequence>MRGFSRTLIYVLFVIVIVFFLSLRAQKSQTVELFRAPLTSFNHISGEVTFKRRGDNSEYVVIKLKENPPFELIVLVVEKDGISREIGRFSGATFIYTLPRNIKFEKLKKVELRSSETGRILAETYLTNKE</sequence>
<dbReference type="RefSeq" id="WP_068541008.1">
    <property type="nucleotide sequence ID" value="NZ_LSFI01000006.1"/>
</dbReference>
<name>A0A177E8S3_9BACT</name>
<dbReference type="EMBL" id="LSFI01000006">
    <property type="protein sequence ID" value="OAG28357.1"/>
    <property type="molecule type" value="Genomic_DNA"/>
</dbReference>
<dbReference type="OrthoDB" id="9798813at2"/>
<evidence type="ECO:0000313" key="3">
    <source>
        <dbReference type="Proteomes" id="UP000076964"/>
    </source>
</evidence>
<dbReference type="STRING" id="1795632.TH606_01910"/>
<dbReference type="Proteomes" id="UP000076964">
    <property type="component" value="Unassembled WGS sequence"/>
</dbReference>
<accession>A0A177E8S3</accession>
<keyword evidence="1" id="KW-0472">Membrane</keyword>
<keyword evidence="3" id="KW-1185">Reference proteome</keyword>